<keyword evidence="2" id="KW-1185">Reference proteome</keyword>
<accession>A0A3Q7XJL6</accession>
<keyword evidence="1" id="KW-1133">Transmembrane helix</keyword>
<evidence type="ECO:0000256" key="1">
    <source>
        <dbReference type="SAM" id="Phobius"/>
    </source>
</evidence>
<dbReference type="Proteomes" id="UP000087171">
    <property type="component" value="Unplaced"/>
</dbReference>
<sequence>MYLNEMDTTRNYISNLKFLVAFFIIMSAMLIESEVEGFSDMVSSSQTETNCYADCPKSCESVSDCRNCCVCKVIAGDVTFIPVCVEEKYCTCIKIIIPSPPPPNAN</sequence>
<gene>
    <name evidence="3" type="primary">LOC113784614</name>
</gene>
<dbReference type="RefSeq" id="XP_027186653.1">
    <property type="nucleotide sequence ID" value="XM_027330852.1"/>
</dbReference>
<evidence type="ECO:0000313" key="3">
    <source>
        <dbReference type="RefSeq" id="XP_027186653.1"/>
    </source>
</evidence>
<name>A0A3Q7XJL6_CICAR</name>
<keyword evidence="1" id="KW-0472">Membrane</keyword>
<dbReference type="OrthoDB" id="1449281at2759"/>
<protein>
    <submittedName>
        <fullName evidence="3">Uncharacterized protein LOC113784614</fullName>
    </submittedName>
</protein>
<proteinExistence type="predicted"/>
<reference evidence="3" key="1">
    <citation type="submission" date="2025-08" db="UniProtKB">
        <authorList>
            <consortium name="RefSeq"/>
        </authorList>
    </citation>
    <scope>IDENTIFICATION</scope>
    <source>
        <tissue evidence="3">Etiolated seedlings</tissue>
    </source>
</reference>
<feature type="transmembrane region" description="Helical" evidence="1">
    <location>
        <begin position="12"/>
        <end position="31"/>
    </location>
</feature>
<keyword evidence="1" id="KW-0812">Transmembrane</keyword>
<organism evidence="2 3">
    <name type="scientific">Cicer arietinum</name>
    <name type="common">Chickpea</name>
    <name type="synonym">Garbanzo</name>
    <dbReference type="NCBI Taxonomy" id="3827"/>
    <lineage>
        <taxon>Eukaryota</taxon>
        <taxon>Viridiplantae</taxon>
        <taxon>Streptophyta</taxon>
        <taxon>Embryophyta</taxon>
        <taxon>Tracheophyta</taxon>
        <taxon>Spermatophyta</taxon>
        <taxon>Magnoliopsida</taxon>
        <taxon>eudicotyledons</taxon>
        <taxon>Gunneridae</taxon>
        <taxon>Pentapetalae</taxon>
        <taxon>rosids</taxon>
        <taxon>fabids</taxon>
        <taxon>Fabales</taxon>
        <taxon>Fabaceae</taxon>
        <taxon>Papilionoideae</taxon>
        <taxon>50 kb inversion clade</taxon>
        <taxon>NPAAA clade</taxon>
        <taxon>Hologalegina</taxon>
        <taxon>IRL clade</taxon>
        <taxon>Cicereae</taxon>
        <taxon>Cicer</taxon>
    </lineage>
</organism>
<dbReference type="AlphaFoldDB" id="A0A3Q7XJL6"/>
<evidence type="ECO:0000313" key="2">
    <source>
        <dbReference type="Proteomes" id="UP000087171"/>
    </source>
</evidence>